<reference evidence="1" key="2">
    <citation type="journal article" date="2015" name="Fish Shellfish Immunol.">
        <title>Early steps in the European eel (Anguilla anguilla)-Vibrio vulnificus interaction in the gills: Role of the RtxA13 toxin.</title>
        <authorList>
            <person name="Callol A."/>
            <person name="Pajuelo D."/>
            <person name="Ebbesson L."/>
            <person name="Teles M."/>
            <person name="MacKenzie S."/>
            <person name="Amaro C."/>
        </authorList>
    </citation>
    <scope>NUCLEOTIDE SEQUENCE</scope>
</reference>
<protein>
    <submittedName>
        <fullName evidence="1">Uncharacterized protein</fullName>
    </submittedName>
</protein>
<sequence>MFLQQLHILQIKLQKHMKLSIILLVQVLKIVYKKSLFL</sequence>
<reference evidence="1" key="1">
    <citation type="submission" date="2014-11" db="EMBL/GenBank/DDBJ databases">
        <authorList>
            <person name="Amaro Gonzalez C."/>
        </authorList>
    </citation>
    <scope>NUCLEOTIDE SEQUENCE</scope>
</reference>
<evidence type="ECO:0000313" key="1">
    <source>
        <dbReference type="EMBL" id="JAI02545.1"/>
    </source>
</evidence>
<proteinExistence type="predicted"/>
<dbReference type="AlphaFoldDB" id="A0A0E9XIQ0"/>
<dbReference type="EMBL" id="GBXM01006033">
    <property type="protein sequence ID" value="JAI02545.1"/>
    <property type="molecule type" value="Transcribed_RNA"/>
</dbReference>
<organism evidence="1">
    <name type="scientific">Anguilla anguilla</name>
    <name type="common">European freshwater eel</name>
    <name type="synonym">Muraena anguilla</name>
    <dbReference type="NCBI Taxonomy" id="7936"/>
    <lineage>
        <taxon>Eukaryota</taxon>
        <taxon>Metazoa</taxon>
        <taxon>Chordata</taxon>
        <taxon>Craniata</taxon>
        <taxon>Vertebrata</taxon>
        <taxon>Euteleostomi</taxon>
        <taxon>Actinopterygii</taxon>
        <taxon>Neopterygii</taxon>
        <taxon>Teleostei</taxon>
        <taxon>Anguilliformes</taxon>
        <taxon>Anguillidae</taxon>
        <taxon>Anguilla</taxon>
    </lineage>
</organism>
<name>A0A0E9XIQ0_ANGAN</name>
<accession>A0A0E9XIQ0</accession>